<evidence type="ECO:0000313" key="3">
    <source>
        <dbReference type="Proteomes" id="UP000095463"/>
    </source>
</evidence>
<reference evidence="2 3" key="1">
    <citation type="journal article" date="2015" name="Genome Announc.">
        <title>Genome Assemblies of Three Soil-Associated Devosia species: D. insulae, D. limi, and D. soli.</title>
        <authorList>
            <person name="Hassan Y.I."/>
            <person name="Lepp D."/>
            <person name="Zhou T."/>
        </authorList>
    </citation>
    <scope>NUCLEOTIDE SEQUENCE [LARGE SCALE GENOMIC DNA]</scope>
    <source>
        <strain evidence="2 3">DS-56</strain>
    </source>
</reference>
<proteinExistence type="predicted"/>
<accession>A0A1E5XLA2</accession>
<dbReference type="PANTHER" id="PTHR11669:SF8">
    <property type="entry name" value="DNA POLYMERASE III SUBUNIT DELTA"/>
    <property type="match status" value="1"/>
</dbReference>
<dbReference type="GO" id="GO:0009360">
    <property type="term" value="C:DNA polymerase III complex"/>
    <property type="evidence" value="ECO:0007669"/>
    <property type="project" value="TreeGrafter"/>
</dbReference>
<name>A0A1E5XLA2_9HYPH</name>
<evidence type="ECO:0000256" key="1">
    <source>
        <dbReference type="SAM" id="MobiDB-lite"/>
    </source>
</evidence>
<sequence>MDYPEREPDQLEGVPLPEFQTGVSGHDAARATLLERLDAGRLPGGILIHGPRGIGKATLAFDLARKIFEKTGDESPGHIAAQVAAGAYPNLFLMRKSLRDTGKGYYTAIRVEEVRRFIEEMRMTRGRAGHRIAIVDPIDDCNASSANALLKILEEPPADTTFLLVSHRPGSLLPTIKSRCFQVALRPIADSDVRTVLDQVGGQPLAIERAVSLAGGRPRRGFEAMLLGEGGALQLLQAWLADPAGAPSAARIALADALAAERDSAELRFARDILNDWLADAAKAAASAGDRVRLASANELWDKARLSLADADEYNLDMRQTLVALFDAIRKHQLLSVQPTS</sequence>
<dbReference type="Pfam" id="PF13177">
    <property type="entry name" value="DNA_pol3_delta2"/>
    <property type="match status" value="1"/>
</dbReference>
<protein>
    <recommendedName>
        <fullName evidence="4">AAA+ ATPase domain-containing protein</fullName>
    </recommendedName>
</protein>
<dbReference type="InterPro" id="IPR050238">
    <property type="entry name" value="DNA_Rep/Repair_Clamp_Loader"/>
</dbReference>
<dbReference type="Proteomes" id="UP000095463">
    <property type="component" value="Unassembled WGS sequence"/>
</dbReference>
<dbReference type="OrthoDB" id="9811073at2"/>
<dbReference type="AlphaFoldDB" id="A0A1E5XLA2"/>
<keyword evidence="3" id="KW-1185">Reference proteome</keyword>
<gene>
    <name evidence="2" type="ORF">VW23_025575</name>
</gene>
<dbReference type="Gene3D" id="3.40.50.300">
    <property type="entry name" value="P-loop containing nucleotide triphosphate hydrolases"/>
    <property type="match status" value="1"/>
</dbReference>
<organism evidence="2 3">
    <name type="scientific">Devosia insulae DS-56</name>
    <dbReference type="NCBI Taxonomy" id="1116389"/>
    <lineage>
        <taxon>Bacteria</taxon>
        <taxon>Pseudomonadati</taxon>
        <taxon>Pseudomonadota</taxon>
        <taxon>Alphaproteobacteria</taxon>
        <taxon>Hyphomicrobiales</taxon>
        <taxon>Devosiaceae</taxon>
        <taxon>Devosia</taxon>
    </lineage>
</organism>
<feature type="region of interest" description="Disordered" evidence="1">
    <location>
        <begin position="1"/>
        <end position="20"/>
    </location>
</feature>
<evidence type="ECO:0000313" key="2">
    <source>
        <dbReference type="EMBL" id="OEO29393.1"/>
    </source>
</evidence>
<dbReference type="SUPFAM" id="SSF52540">
    <property type="entry name" value="P-loop containing nucleoside triphosphate hydrolases"/>
    <property type="match status" value="1"/>
</dbReference>
<dbReference type="PANTHER" id="PTHR11669">
    <property type="entry name" value="REPLICATION FACTOR C / DNA POLYMERASE III GAMMA-TAU SUBUNIT"/>
    <property type="match status" value="1"/>
</dbReference>
<comment type="caution">
    <text evidence="2">The sequence shown here is derived from an EMBL/GenBank/DDBJ whole genome shotgun (WGS) entry which is preliminary data.</text>
</comment>
<dbReference type="InterPro" id="IPR027417">
    <property type="entry name" value="P-loop_NTPase"/>
</dbReference>
<dbReference type="EMBL" id="LAJE02000285">
    <property type="protein sequence ID" value="OEO29393.1"/>
    <property type="molecule type" value="Genomic_DNA"/>
</dbReference>
<dbReference type="RefSeq" id="WP_069911303.1">
    <property type="nucleotide sequence ID" value="NZ_LAJE02000285.1"/>
</dbReference>
<evidence type="ECO:0008006" key="4">
    <source>
        <dbReference type="Google" id="ProtNLM"/>
    </source>
</evidence>
<dbReference type="GO" id="GO:0006261">
    <property type="term" value="P:DNA-templated DNA replication"/>
    <property type="evidence" value="ECO:0007669"/>
    <property type="project" value="TreeGrafter"/>
</dbReference>